<evidence type="ECO:0000313" key="2">
    <source>
        <dbReference type="EMBL" id="CAI0418168.1"/>
    </source>
</evidence>
<feature type="transmembrane region" description="Helical" evidence="1">
    <location>
        <begin position="229"/>
        <end position="254"/>
    </location>
</feature>
<keyword evidence="3" id="KW-1185">Reference proteome</keyword>
<keyword evidence="1" id="KW-0812">Transmembrane</keyword>
<feature type="transmembrane region" description="Helical" evidence="1">
    <location>
        <begin position="359"/>
        <end position="384"/>
    </location>
</feature>
<feature type="transmembrane region" description="Helical" evidence="1">
    <location>
        <begin position="120"/>
        <end position="139"/>
    </location>
</feature>
<evidence type="ECO:0000313" key="3">
    <source>
        <dbReference type="Proteomes" id="UP001154282"/>
    </source>
</evidence>
<reference evidence="2" key="1">
    <citation type="submission" date="2022-08" db="EMBL/GenBank/DDBJ databases">
        <authorList>
            <person name="Gutierrez-Valencia J."/>
        </authorList>
    </citation>
    <scope>NUCLEOTIDE SEQUENCE</scope>
</reference>
<keyword evidence="1" id="KW-0472">Membrane</keyword>
<comment type="caution">
    <text evidence="2">The sequence shown here is derived from an EMBL/GenBank/DDBJ whole genome shotgun (WGS) entry which is preliminary data.</text>
</comment>
<dbReference type="PANTHER" id="PTHR35307:SF3">
    <property type="entry name" value="DUF4220 DOMAIN-CONTAINING PROTEIN"/>
    <property type="match status" value="1"/>
</dbReference>
<dbReference type="EMBL" id="CAMGYJ010000005">
    <property type="protein sequence ID" value="CAI0418168.1"/>
    <property type="molecule type" value="Genomic_DNA"/>
</dbReference>
<accession>A0AAV0KB12</accession>
<gene>
    <name evidence="2" type="ORF">LITE_LOCUS17571</name>
</gene>
<dbReference type="PANTHER" id="PTHR35307">
    <property type="entry name" value="PROTEIN, PUTATIVE-RELATED"/>
    <property type="match status" value="1"/>
</dbReference>
<dbReference type="AlphaFoldDB" id="A0AAV0KB12"/>
<feature type="transmembrane region" description="Helical" evidence="1">
    <location>
        <begin position="274"/>
        <end position="296"/>
    </location>
</feature>
<feature type="transmembrane region" description="Helical" evidence="1">
    <location>
        <begin position="151"/>
        <end position="174"/>
    </location>
</feature>
<proteinExistence type="predicted"/>
<organism evidence="2 3">
    <name type="scientific">Linum tenue</name>
    <dbReference type="NCBI Taxonomy" id="586396"/>
    <lineage>
        <taxon>Eukaryota</taxon>
        <taxon>Viridiplantae</taxon>
        <taxon>Streptophyta</taxon>
        <taxon>Embryophyta</taxon>
        <taxon>Tracheophyta</taxon>
        <taxon>Spermatophyta</taxon>
        <taxon>Magnoliopsida</taxon>
        <taxon>eudicotyledons</taxon>
        <taxon>Gunneridae</taxon>
        <taxon>Pentapetalae</taxon>
        <taxon>rosids</taxon>
        <taxon>fabids</taxon>
        <taxon>Malpighiales</taxon>
        <taxon>Linaceae</taxon>
        <taxon>Linum</taxon>
    </lineage>
</organism>
<evidence type="ECO:0000256" key="1">
    <source>
        <dbReference type="SAM" id="Phobius"/>
    </source>
</evidence>
<sequence>MVGCSADGDLNEEKYTQPLPWIGLYVAAASLACAIAMAADFIHSCRHKKFWFPNKFFSINATSLTVVAVAVKLSVDLNTPMPSRIDQLSKLSSGVLVCVVIANSMPSLGTVQNKEIMMNIMAFAILVVTVLVNIAIQLGTEVIYVCWWEHVGVMSLMLVMLLILGSSALAVATTKTELEFMYKKKCDMAMQEGSKDMNRRTPEELKEDLMKFWIMAHTSNPQFVMGRSVTCAASGALCLLGTTVLAEAMLRSFFMPGSFKFCAGESDYQWSTTLVLVAQALAVGVGSVAPAVRWFTSVLYRLPRNRKINCTGICFKVEKYWIQCLVEIKECPFIRIESQQLRKLAHEAKRSCLDTIIRAQIGIVMGCKLIQFISIFCACIIVKVCDSCSKLKKLLPSESISADQSMETKNLDLSRFVLHFEGEEELVEVTMRKNCTATDNWMREGEKKQPKHLTDLLKKATFAEGFKGVREFDCDQVCILDCEEPPQPWSLPIVTLTAIAISLPNISSCSIKQLLCSVHEGLVYVKLIEEHLDGKEELSNTRRAAFKVWSGVDIYHKWLDVDLHKLSLKSKSTREVLELLVEGGKSRLAEFKNAYPTECPRINPSEWHAEALAANSMYRISSTILKNYQHYNMAPGESLFPSLVVLISDLLAACLTNLRPFIFSKCLKTTIEERKGSVREAVYILGQMVEIVKLLDQSSLSIVYSDKITTIADWRSLHKAIKPLAIAPHPTMADTASINAGEKYLNIS</sequence>
<protein>
    <submittedName>
        <fullName evidence="2">Uncharacterized protein</fullName>
    </submittedName>
</protein>
<feature type="transmembrane region" description="Helical" evidence="1">
    <location>
        <begin position="22"/>
        <end position="42"/>
    </location>
</feature>
<keyword evidence="1" id="KW-1133">Transmembrane helix</keyword>
<name>A0AAV0KB12_9ROSI</name>
<dbReference type="Proteomes" id="UP001154282">
    <property type="component" value="Unassembled WGS sequence"/>
</dbReference>